<name>A0ABW7N2P3_9BACT</name>
<reference evidence="1 2" key="1">
    <citation type="journal article" date="2013" name="Int. J. Syst. Evol. Microbiol.">
        <title>Marinoscillum luteum sp. nov., isolated from marine sediment.</title>
        <authorList>
            <person name="Cha I.T."/>
            <person name="Park S.J."/>
            <person name="Kim S.J."/>
            <person name="Kim J.G."/>
            <person name="Jung M.Y."/>
            <person name="Shin K.S."/>
            <person name="Kwon K.K."/>
            <person name="Yang S.H."/>
            <person name="Seo Y.S."/>
            <person name="Rhee S.K."/>
        </authorList>
    </citation>
    <scope>NUCLEOTIDE SEQUENCE [LARGE SCALE GENOMIC DNA]</scope>
    <source>
        <strain evidence="1 2">KCTC 23939</strain>
    </source>
</reference>
<dbReference type="Proteomes" id="UP001610063">
    <property type="component" value="Unassembled WGS sequence"/>
</dbReference>
<accession>A0ABW7N2P3</accession>
<comment type="caution">
    <text evidence="1">The sequence shown here is derived from an EMBL/GenBank/DDBJ whole genome shotgun (WGS) entry which is preliminary data.</text>
</comment>
<organism evidence="1 2">
    <name type="scientific">Marinoscillum luteum</name>
    <dbReference type="NCBI Taxonomy" id="861051"/>
    <lineage>
        <taxon>Bacteria</taxon>
        <taxon>Pseudomonadati</taxon>
        <taxon>Bacteroidota</taxon>
        <taxon>Cytophagia</taxon>
        <taxon>Cytophagales</taxon>
        <taxon>Reichenbachiellaceae</taxon>
        <taxon>Marinoscillum</taxon>
    </lineage>
</organism>
<sequence>MQANKIDVSKIDMEKEREKITDFPGLIAFAHTVGSALIKPEDKGKIKGQALAAMHDQTDRQFRQVMDQMRVLMEQAHELKMRVKVSERIYQSTLNFTPVIHQVYHLYRRKDGSDFLSMIAPAEWGRKLPFEKHEASVRLLSDHTWEVLEDHLEDES</sequence>
<gene>
    <name evidence="1" type="ORF">ACHKAR_00710</name>
</gene>
<dbReference type="Pfam" id="PF10504">
    <property type="entry name" value="DUF2452"/>
    <property type="match status" value="1"/>
</dbReference>
<dbReference type="RefSeq" id="WP_395415761.1">
    <property type="nucleotide sequence ID" value="NZ_JBIPKE010000007.1"/>
</dbReference>
<dbReference type="InterPro" id="IPR019534">
    <property type="entry name" value="DUF2452"/>
</dbReference>
<evidence type="ECO:0000313" key="1">
    <source>
        <dbReference type="EMBL" id="MFH6981932.1"/>
    </source>
</evidence>
<evidence type="ECO:0000313" key="2">
    <source>
        <dbReference type="Proteomes" id="UP001610063"/>
    </source>
</evidence>
<keyword evidence="2" id="KW-1185">Reference proteome</keyword>
<dbReference type="EMBL" id="JBIPKE010000007">
    <property type="protein sequence ID" value="MFH6981932.1"/>
    <property type="molecule type" value="Genomic_DNA"/>
</dbReference>
<protein>
    <submittedName>
        <fullName evidence="1">DUF2452 domain-containing protein</fullName>
    </submittedName>
</protein>
<proteinExistence type="predicted"/>